<evidence type="ECO:0000313" key="3">
    <source>
        <dbReference type="Proteomes" id="UP000314251"/>
    </source>
</evidence>
<accession>A0A5N6AL74</accession>
<dbReference type="InterPro" id="IPR046151">
    <property type="entry name" value="DUF6153"/>
</dbReference>
<dbReference type="AlphaFoldDB" id="A0A5N6AL74"/>
<dbReference type="Proteomes" id="UP000314251">
    <property type="component" value="Unassembled WGS sequence"/>
</dbReference>
<name>A0A5N6AL74_9ACTN</name>
<feature type="compositionally biased region" description="Low complexity" evidence="1">
    <location>
        <begin position="76"/>
        <end position="90"/>
    </location>
</feature>
<dbReference type="RefSeq" id="WP_139666654.1">
    <property type="nucleotide sequence ID" value="NZ_VDLY02000003.1"/>
</dbReference>
<protein>
    <submittedName>
        <fullName evidence="2">Uncharacterized protein</fullName>
    </submittedName>
</protein>
<proteinExistence type="predicted"/>
<organism evidence="2 3">
    <name type="scientific">Streptomyces mimosae</name>
    <dbReference type="NCBI Taxonomy" id="2586635"/>
    <lineage>
        <taxon>Bacteria</taxon>
        <taxon>Bacillati</taxon>
        <taxon>Actinomycetota</taxon>
        <taxon>Actinomycetes</taxon>
        <taxon>Kitasatosporales</taxon>
        <taxon>Streptomycetaceae</taxon>
        <taxon>Streptomyces</taxon>
    </lineage>
</organism>
<feature type="region of interest" description="Disordered" evidence="1">
    <location>
        <begin position="40"/>
        <end position="98"/>
    </location>
</feature>
<gene>
    <name evidence="2" type="ORF">FH607_006610</name>
</gene>
<dbReference type="EMBL" id="VDLY02000003">
    <property type="protein sequence ID" value="KAB8168882.1"/>
    <property type="molecule type" value="Genomic_DNA"/>
</dbReference>
<keyword evidence="3" id="KW-1185">Reference proteome</keyword>
<evidence type="ECO:0000256" key="1">
    <source>
        <dbReference type="SAM" id="MobiDB-lite"/>
    </source>
</evidence>
<reference evidence="2" key="1">
    <citation type="submission" date="2019-10" db="EMBL/GenBank/DDBJ databases">
        <title>Nonomuraea sp. nov., isolated from Phyllanthus amarus.</title>
        <authorList>
            <person name="Klykleung N."/>
            <person name="Tanasupawat S."/>
        </authorList>
    </citation>
    <scope>NUCLEOTIDE SEQUENCE [LARGE SCALE GENOMIC DNA]</scope>
    <source>
        <strain evidence="2">3MP-10</strain>
    </source>
</reference>
<evidence type="ECO:0000313" key="2">
    <source>
        <dbReference type="EMBL" id="KAB8168882.1"/>
    </source>
</evidence>
<sequence>MAIRQPSPAPPHRAAPRLALLVGLVLAGLLAMHGLTAPAHPAAAERPPTSHGHGHERAAAERPLPGHGAQPAAAVSPHGPAASPADAACAHPDEGGAHAGHADTVCAAASLGGAPAWPGPTPAPAVTPDGADAVHLATPATPFERGPPDLSHLRVLRI</sequence>
<comment type="caution">
    <text evidence="2">The sequence shown here is derived from an EMBL/GenBank/DDBJ whole genome shotgun (WGS) entry which is preliminary data.</text>
</comment>
<dbReference type="Pfam" id="PF19650">
    <property type="entry name" value="DUF6153"/>
    <property type="match status" value="1"/>
</dbReference>